<dbReference type="PROSITE" id="PS50405">
    <property type="entry name" value="GST_CTER"/>
    <property type="match status" value="1"/>
</dbReference>
<evidence type="ECO:0000259" key="4">
    <source>
        <dbReference type="PROSITE" id="PS50405"/>
    </source>
</evidence>
<keyword evidence="6" id="KW-1185">Reference proteome</keyword>
<feature type="domain" description="GST C-terminal" evidence="4">
    <location>
        <begin position="96"/>
        <end position="222"/>
    </location>
</feature>
<gene>
    <name evidence="5" type="ORF">Q9L58_006305</name>
</gene>
<dbReference type="SUPFAM" id="SSF52833">
    <property type="entry name" value="Thioredoxin-like"/>
    <property type="match status" value="1"/>
</dbReference>
<dbReference type="InterPro" id="IPR040079">
    <property type="entry name" value="Glutathione_S-Trfase"/>
</dbReference>
<evidence type="ECO:0000256" key="2">
    <source>
        <dbReference type="RuleBase" id="RU003494"/>
    </source>
</evidence>
<dbReference type="InterPro" id="IPR036282">
    <property type="entry name" value="Glutathione-S-Trfase_C_sf"/>
</dbReference>
<accession>A0ABR3GG02</accession>
<feature type="domain" description="GST N-terminal" evidence="3">
    <location>
        <begin position="6"/>
        <end position="90"/>
    </location>
</feature>
<reference evidence="5 6" key="1">
    <citation type="submission" date="2024-02" db="EMBL/GenBank/DDBJ databases">
        <title>Discinaceae phylogenomics.</title>
        <authorList>
            <person name="Dirks A.C."/>
            <person name="James T.Y."/>
        </authorList>
    </citation>
    <scope>NUCLEOTIDE SEQUENCE [LARGE SCALE GENOMIC DNA]</scope>
    <source>
        <strain evidence="5 6">ACD0624</strain>
    </source>
</reference>
<dbReference type="PANTHER" id="PTHR44051:SF3">
    <property type="entry name" value="TRANSCRIPTIONAL REGULATOR URE2"/>
    <property type="match status" value="1"/>
</dbReference>
<dbReference type="PANTHER" id="PTHR44051">
    <property type="entry name" value="GLUTATHIONE S-TRANSFERASE-RELATED"/>
    <property type="match status" value="1"/>
</dbReference>
<evidence type="ECO:0000313" key="6">
    <source>
        <dbReference type="Proteomes" id="UP001447188"/>
    </source>
</evidence>
<dbReference type="InterPro" id="IPR010987">
    <property type="entry name" value="Glutathione-S-Trfase_C-like"/>
</dbReference>
<dbReference type="InterPro" id="IPR036249">
    <property type="entry name" value="Thioredoxin-like_sf"/>
</dbReference>
<protein>
    <recommendedName>
        <fullName evidence="7">Glutathione S-transferase</fullName>
    </recommendedName>
</protein>
<dbReference type="CDD" id="cd03048">
    <property type="entry name" value="GST_N_Ure2p_like"/>
    <property type="match status" value="1"/>
</dbReference>
<dbReference type="InterPro" id="IPR004046">
    <property type="entry name" value="GST_C"/>
</dbReference>
<evidence type="ECO:0008006" key="7">
    <source>
        <dbReference type="Google" id="ProtNLM"/>
    </source>
</evidence>
<dbReference type="Gene3D" id="1.20.1050.130">
    <property type="match status" value="1"/>
</dbReference>
<dbReference type="Pfam" id="PF00043">
    <property type="entry name" value="GST_C"/>
    <property type="match status" value="1"/>
</dbReference>
<dbReference type="SFLD" id="SFLDG00358">
    <property type="entry name" value="Main_(cytGST)"/>
    <property type="match status" value="1"/>
</dbReference>
<organism evidence="5 6">
    <name type="scientific">Discina gigas</name>
    <dbReference type="NCBI Taxonomy" id="1032678"/>
    <lineage>
        <taxon>Eukaryota</taxon>
        <taxon>Fungi</taxon>
        <taxon>Dikarya</taxon>
        <taxon>Ascomycota</taxon>
        <taxon>Pezizomycotina</taxon>
        <taxon>Pezizomycetes</taxon>
        <taxon>Pezizales</taxon>
        <taxon>Discinaceae</taxon>
        <taxon>Discina</taxon>
    </lineage>
</organism>
<comment type="similarity">
    <text evidence="1 2">Belongs to the GST superfamily.</text>
</comment>
<comment type="caution">
    <text evidence="5">The sequence shown here is derived from an EMBL/GenBank/DDBJ whole genome shotgun (WGS) entry which is preliminary data.</text>
</comment>
<dbReference type="Proteomes" id="UP001447188">
    <property type="component" value="Unassembled WGS sequence"/>
</dbReference>
<evidence type="ECO:0000259" key="3">
    <source>
        <dbReference type="PROSITE" id="PS50404"/>
    </source>
</evidence>
<dbReference type="SFLD" id="SFLDS00019">
    <property type="entry name" value="Glutathione_Transferase_(cytos"/>
    <property type="match status" value="1"/>
</dbReference>
<dbReference type="InterPro" id="IPR004045">
    <property type="entry name" value="Glutathione_S-Trfase_N"/>
</dbReference>
<proteinExistence type="inferred from homology"/>
<dbReference type="SFLD" id="SFLDG01151">
    <property type="entry name" value="Main.2:_Nu-like"/>
    <property type="match status" value="1"/>
</dbReference>
<name>A0ABR3GG02_9PEZI</name>
<dbReference type="PROSITE" id="PS50404">
    <property type="entry name" value="GST_NTER"/>
    <property type="match status" value="1"/>
</dbReference>
<evidence type="ECO:0000256" key="1">
    <source>
        <dbReference type="ARBA" id="ARBA00007409"/>
    </source>
</evidence>
<dbReference type="Pfam" id="PF02798">
    <property type="entry name" value="GST_N"/>
    <property type="match status" value="1"/>
</dbReference>
<dbReference type="EMBL" id="JBBBZM010000085">
    <property type="protein sequence ID" value="KAL0634788.1"/>
    <property type="molecule type" value="Genomic_DNA"/>
</dbReference>
<sequence length="222" mass="25704">MSTDHGKQFTVYCSQGPNPWKVVLILEELNLEYHINHNDTKTNAHKEPAFLALNPNGRYPALIDHSNNDFVIWESGAIILYLINKYDKEHKISFPDLESNATATQYLMFQMSGQGPYIGQLAWFSMYHPEKIPSAIKRYADESKRILSVLEDILKDRDYLVGDKVSYADLSFVAWNSLLVIFPDHFGTWKTDYPKVAEWEARLEERPSFKRTTIVREEAAKN</sequence>
<evidence type="ECO:0000313" key="5">
    <source>
        <dbReference type="EMBL" id="KAL0634788.1"/>
    </source>
</evidence>
<dbReference type="SUPFAM" id="SSF47616">
    <property type="entry name" value="GST C-terminal domain-like"/>
    <property type="match status" value="1"/>
</dbReference>